<dbReference type="SUPFAM" id="SSF50331">
    <property type="entry name" value="MOP-like"/>
    <property type="match status" value="1"/>
</dbReference>
<evidence type="ECO:0000259" key="7">
    <source>
        <dbReference type="PROSITE" id="PS51866"/>
    </source>
</evidence>
<dbReference type="PANTHER" id="PTHR42781:SF4">
    <property type="entry name" value="SPERMIDINE_PUTRESCINE IMPORT ATP-BINDING PROTEIN POTA"/>
    <property type="match status" value="1"/>
</dbReference>
<evidence type="ECO:0000313" key="9">
    <source>
        <dbReference type="Proteomes" id="UP000030661"/>
    </source>
</evidence>
<dbReference type="InterPro" id="IPR027417">
    <property type="entry name" value="P-loop_NTPase"/>
</dbReference>
<dbReference type="Pfam" id="PF03459">
    <property type="entry name" value="TOBE"/>
    <property type="match status" value="1"/>
</dbReference>
<name>A0A081C7M4_VECG1</name>
<keyword evidence="4" id="KW-0067">ATP-binding</keyword>
<proteinExistence type="predicted"/>
<keyword evidence="3" id="KW-0547">Nucleotide-binding</keyword>
<organism evidence="8">
    <name type="scientific">Vecturithrix granuli</name>
    <dbReference type="NCBI Taxonomy" id="1499967"/>
    <lineage>
        <taxon>Bacteria</taxon>
        <taxon>Candidatus Moduliflexota</taxon>
        <taxon>Candidatus Vecturitrichia</taxon>
        <taxon>Candidatus Vecturitrichales</taxon>
        <taxon>Candidatus Vecturitrichaceae</taxon>
        <taxon>Candidatus Vecturithrix</taxon>
    </lineage>
</organism>
<keyword evidence="2 5" id="KW-0500">Molybdenum</keyword>
<dbReference type="HOGENOM" id="CLU_000604_1_1_0"/>
<feature type="domain" description="ABC transporter" evidence="6">
    <location>
        <begin position="11"/>
        <end position="244"/>
    </location>
</feature>
<dbReference type="PANTHER" id="PTHR42781">
    <property type="entry name" value="SPERMIDINE/PUTRESCINE IMPORT ATP-BINDING PROTEIN POTA"/>
    <property type="match status" value="1"/>
</dbReference>
<evidence type="ECO:0000256" key="3">
    <source>
        <dbReference type="ARBA" id="ARBA00022741"/>
    </source>
</evidence>
<dbReference type="InterPro" id="IPR003593">
    <property type="entry name" value="AAA+_ATPase"/>
</dbReference>
<gene>
    <name evidence="8" type="ORF">U27_00476</name>
</gene>
<dbReference type="Proteomes" id="UP000030661">
    <property type="component" value="Unassembled WGS sequence"/>
</dbReference>
<feature type="domain" description="Mop" evidence="7">
    <location>
        <begin position="278"/>
        <end position="341"/>
    </location>
</feature>
<dbReference type="GO" id="GO:0015689">
    <property type="term" value="P:molybdate ion transport"/>
    <property type="evidence" value="ECO:0007669"/>
    <property type="project" value="InterPro"/>
</dbReference>
<dbReference type="PROSITE" id="PS50893">
    <property type="entry name" value="ABC_TRANSPORTER_2"/>
    <property type="match status" value="1"/>
</dbReference>
<dbReference type="Gene3D" id="2.40.50.100">
    <property type="match status" value="1"/>
</dbReference>
<keyword evidence="9" id="KW-1185">Reference proteome</keyword>
<dbReference type="InterPro" id="IPR003439">
    <property type="entry name" value="ABC_transporter-like_ATP-bd"/>
</dbReference>
<sequence length="341" mass="38632">MTPSTLSNSIFEIHQLTQRFDETLVLDIEHLTLQQGKIYCLYGPNGAGKTTLFEALTLLRKPITGTIVFNGREIFPAEDGLAELRASVTLVHQDPLLFDTTVEKNVDYGLRIRKMDREMRRKRVKECLQLVGLDGFQKRKARQLSGGETQRVAIARALSIRPAVIFLDEFSANVDQKHRAILENIIYNIRAQYGTTVVFTTHYQDQAYRIADEVIHLFQGRPVKSPLNNIFHGTITRKNDLYCFATPLVQFEVIAPHEGHATVAIAAQNITLSKHPFESSMRNNMQGHITHIIDAGDHVDLKVQAGESFEVKITKDSYHEMELHPGIPVYLHFKATAVEVF</sequence>
<dbReference type="Pfam" id="PF00005">
    <property type="entry name" value="ABC_tran"/>
    <property type="match status" value="1"/>
</dbReference>
<dbReference type="PROSITE" id="PS51866">
    <property type="entry name" value="MOP"/>
    <property type="match status" value="1"/>
</dbReference>
<dbReference type="InterPro" id="IPR004606">
    <property type="entry name" value="Mop_domain"/>
</dbReference>
<evidence type="ECO:0000259" key="6">
    <source>
        <dbReference type="PROSITE" id="PS50893"/>
    </source>
</evidence>
<evidence type="ECO:0000313" key="8">
    <source>
        <dbReference type="EMBL" id="GAK60579.1"/>
    </source>
</evidence>
<dbReference type="InterPro" id="IPR005116">
    <property type="entry name" value="Transp-assoc_OB_typ1"/>
</dbReference>
<evidence type="ECO:0000256" key="4">
    <source>
        <dbReference type="ARBA" id="ARBA00022840"/>
    </source>
</evidence>
<accession>A0A081C7M4</accession>
<keyword evidence="1" id="KW-0813">Transport</keyword>
<dbReference type="GO" id="GO:0016887">
    <property type="term" value="F:ATP hydrolysis activity"/>
    <property type="evidence" value="ECO:0007669"/>
    <property type="project" value="InterPro"/>
</dbReference>
<evidence type="ECO:0000256" key="2">
    <source>
        <dbReference type="ARBA" id="ARBA00022505"/>
    </source>
</evidence>
<dbReference type="STRING" id="1499967.U27_00476"/>
<dbReference type="InterPro" id="IPR050093">
    <property type="entry name" value="ABC_SmlMolc_Importer"/>
</dbReference>
<dbReference type="EMBL" id="DF820473">
    <property type="protein sequence ID" value="GAK60579.1"/>
    <property type="molecule type" value="Genomic_DNA"/>
</dbReference>
<dbReference type="InterPro" id="IPR008995">
    <property type="entry name" value="Mo/tungstate-bd_C_term_dom"/>
</dbReference>
<protein>
    <submittedName>
        <fullName evidence="8">Tungsten transporter, ATP binding protein</fullName>
    </submittedName>
</protein>
<reference evidence="8" key="1">
    <citation type="journal article" date="2015" name="PeerJ">
        <title>First genomic representation of candidate bacterial phylum KSB3 points to enhanced environmental sensing as a trigger of wastewater bulking.</title>
        <authorList>
            <person name="Sekiguchi Y."/>
            <person name="Ohashi A."/>
            <person name="Parks D.H."/>
            <person name="Yamauchi T."/>
            <person name="Tyson G.W."/>
            <person name="Hugenholtz P."/>
        </authorList>
    </citation>
    <scope>NUCLEOTIDE SEQUENCE [LARGE SCALE GENOMIC DNA]</scope>
</reference>
<dbReference type="SUPFAM" id="SSF52540">
    <property type="entry name" value="P-loop containing nucleoside triphosphate hydrolases"/>
    <property type="match status" value="1"/>
</dbReference>
<dbReference type="GO" id="GO:0005524">
    <property type="term" value="F:ATP binding"/>
    <property type="evidence" value="ECO:0007669"/>
    <property type="project" value="UniProtKB-KW"/>
</dbReference>
<dbReference type="Gene3D" id="3.40.50.300">
    <property type="entry name" value="P-loop containing nucleotide triphosphate hydrolases"/>
    <property type="match status" value="1"/>
</dbReference>
<dbReference type="SMART" id="SM00382">
    <property type="entry name" value="AAA"/>
    <property type="match status" value="1"/>
</dbReference>
<evidence type="ECO:0000256" key="5">
    <source>
        <dbReference type="PROSITE-ProRule" id="PRU01213"/>
    </source>
</evidence>
<evidence type="ECO:0000256" key="1">
    <source>
        <dbReference type="ARBA" id="ARBA00022448"/>
    </source>
</evidence>
<dbReference type="eggNOG" id="COG3842">
    <property type="taxonomic scope" value="Bacteria"/>
</dbReference>
<dbReference type="AlphaFoldDB" id="A0A081C7M4"/>